<evidence type="ECO:0000313" key="3">
    <source>
        <dbReference type="Proteomes" id="UP000647587"/>
    </source>
</evidence>
<feature type="signal peptide" evidence="1">
    <location>
        <begin position="1"/>
        <end position="18"/>
    </location>
</feature>
<sequence>MRTQILAGLLMLSGSASAAADYSRTLWSFVLGQATTPPVVDSRIMGDIVMRMWVKPPSVPAEGVFVLYMPRLSQAHWAVMLIGPRGRAGEFVGASSLTFVKTMVSPKRPSEKMNLYRLGNGMFKGLYVSEGTVSDKAGKAHRVLMLLTPQMLREELSPGDVLGR</sequence>
<dbReference type="EMBL" id="BMPP01000001">
    <property type="protein sequence ID" value="GGK14168.1"/>
    <property type="molecule type" value="Genomic_DNA"/>
</dbReference>
<accession>A0ABQ2EJ57</accession>
<comment type="caution">
    <text evidence="2">The sequence shown here is derived from an EMBL/GenBank/DDBJ whole genome shotgun (WGS) entry which is preliminary data.</text>
</comment>
<dbReference type="RefSeq" id="WP_189004093.1">
    <property type="nucleotide sequence ID" value="NZ_BMPP01000001.1"/>
</dbReference>
<organism evidence="2 3">
    <name type="scientific">Deinococcus malanensis</name>
    <dbReference type="NCBI Taxonomy" id="1706855"/>
    <lineage>
        <taxon>Bacteria</taxon>
        <taxon>Thermotogati</taxon>
        <taxon>Deinococcota</taxon>
        <taxon>Deinococci</taxon>
        <taxon>Deinococcales</taxon>
        <taxon>Deinococcaceae</taxon>
        <taxon>Deinococcus</taxon>
    </lineage>
</organism>
<reference evidence="3" key="1">
    <citation type="journal article" date="2019" name="Int. J. Syst. Evol. Microbiol.">
        <title>The Global Catalogue of Microorganisms (GCM) 10K type strain sequencing project: providing services to taxonomists for standard genome sequencing and annotation.</title>
        <authorList>
            <consortium name="The Broad Institute Genomics Platform"/>
            <consortium name="The Broad Institute Genome Sequencing Center for Infectious Disease"/>
            <person name="Wu L."/>
            <person name="Ma J."/>
        </authorList>
    </citation>
    <scope>NUCLEOTIDE SEQUENCE [LARGE SCALE GENOMIC DNA]</scope>
    <source>
        <strain evidence="3">JCM 30331</strain>
    </source>
</reference>
<protein>
    <submittedName>
        <fullName evidence="2">Uncharacterized protein</fullName>
    </submittedName>
</protein>
<evidence type="ECO:0000256" key="1">
    <source>
        <dbReference type="SAM" id="SignalP"/>
    </source>
</evidence>
<evidence type="ECO:0000313" key="2">
    <source>
        <dbReference type="EMBL" id="GGK14168.1"/>
    </source>
</evidence>
<proteinExistence type="predicted"/>
<keyword evidence="1" id="KW-0732">Signal</keyword>
<feature type="chain" id="PRO_5046298021" evidence="1">
    <location>
        <begin position="19"/>
        <end position="164"/>
    </location>
</feature>
<gene>
    <name evidence="2" type="ORF">GCM10008955_04400</name>
</gene>
<dbReference type="Proteomes" id="UP000647587">
    <property type="component" value="Unassembled WGS sequence"/>
</dbReference>
<name>A0ABQ2EJ57_9DEIO</name>
<keyword evidence="3" id="KW-1185">Reference proteome</keyword>